<gene>
    <name evidence="1" type="ORF">PAXRUDRAFT_828872</name>
</gene>
<organism evidence="1 2">
    <name type="scientific">Paxillus rubicundulus Ve08.2h10</name>
    <dbReference type="NCBI Taxonomy" id="930991"/>
    <lineage>
        <taxon>Eukaryota</taxon>
        <taxon>Fungi</taxon>
        <taxon>Dikarya</taxon>
        <taxon>Basidiomycota</taxon>
        <taxon>Agaricomycotina</taxon>
        <taxon>Agaricomycetes</taxon>
        <taxon>Agaricomycetidae</taxon>
        <taxon>Boletales</taxon>
        <taxon>Paxilineae</taxon>
        <taxon>Paxillaceae</taxon>
        <taxon>Paxillus</taxon>
    </lineage>
</organism>
<sequence>MLEVSWIMSGRRFLSSPCAPDPESPPSLSQPRLGSSRSCRVTLPLPPAFNISDRVLILAKRHPSSRRRSWHRGIIRDVITCASCRSNTASSSHLPNPDYNDIPPTNDLNNSSNPFEPRTFPHYHYKVLFHRHELNLIARIWRYPIRRRLRTVCHWKIPGRVLPDDPASALWICLSGRTLLG</sequence>
<reference evidence="2" key="2">
    <citation type="submission" date="2015-01" db="EMBL/GenBank/DDBJ databases">
        <title>Evolutionary Origins and Diversification of the Mycorrhizal Mutualists.</title>
        <authorList>
            <consortium name="DOE Joint Genome Institute"/>
            <consortium name="Mycorrhizal Genomics Consortium"/>
            <person name="Kohler A."/>
            <person name="Kuo A."/>
            <person name="Nagy L.G."/>
            <person name="Floudas D."/>
            <person name="Copeland A."/>
            <person name="Barry K.W."/>
            <person name="Cichocki N."/>
            <person name="Veneault-Fourrey C."/>
            <person name="LaButti K."/>
            <person name="Lindquist E.A."/>
            <person name="Lipzen A."/>
            <person name="Lundell T."/>
            <person name="Morin E."/>
            <person name="Murat C."/>
            <person name="Riley R."/>
            <person name="Ohm R."/>
            <person name="Sun H."/>
            <person name="Tunlid A."/>
            <person name="Henrissat B."/>
            <person name="Grigoriev I.V."/>
            <person name="Hibbett D.S."/>
            <person name="Martin F."/>
        </authorList>
    </citation>
    <scope>NUCLEOTIDE SEQUENCE [LARGE SCALE GENOMIC DNA]</scope>
    <source>
        <strain evidence="2">Ve08.2h10</strain>
    </source>
</reference>
<evidence type="ECO:0000313" key="2">
    <source>
        <dbReference type="Proteomes" id="UP000054538"/>
    </source>
</evidence>
<dbReference type="HOGENOM" id="CLU_1678141_0_0_1"/>
<dbReference type="Proteomes" id="UP000054538">
    <property type="component" value="Unassembled WGS sequence"/>
</dbReference>
<reference evidence="1 2" key="1">
    <citation type="submission" date="2014-04" db="EMBL/GenBank/DDBJ databases">
        <authorList>
            <consortium name="DOE Joint Genome Institute"/>
            <person name="Kuo A."/>
            <person name="Kohler A."/>
            <person name="Jargeat P."/>
            <person name="Nagy L.G."/>
            <person name="Floudas D."/>
            <person name="Copeland A."/>
            <person name="Barry K.W."/>
            <person name="Cichocki N."/>
            <person name="Veneault-Fourrey C."/>
            <person name="LaButti K."/>
            <person name="Lindquist E.A."/>
            <person name="Lipzen A."/>
            <person name="Lundell T."/>
            <person name="Morin E."/>
            <person name="Murat C."/>
            <person name="Sun H."/>
            <person name="Tunlid A."/>
            <person name="Henrissat B."/>
            <person name="Grigoriev I.V."/>
            <person name="Hibbett D.S."/>
            <person name="Martin F."/>
            <person name="Nordberg H.P."/>
            <person name="Cantor M.N."/>
            <person name="Hua S.X."/>
        </authorList>
    </citation>
    <scope>NUCLEOTIDE SEQUENCE [LARGE SCALE GENOMIC DNA]</scope>
    <source>
        <strain evidence="1 2">Ve08.2h10</strain>
    </source>
</reference>
<dbReference type="OrthoDB" id="10391501at2759"/>
<evidence type="ECO:0000313" key="1">
    <source>
        <dbReference type="EMBL" id="KIK93550.1"/>
    </source>
</evidence>
<dbReference type="EMBL" id="KN825176">
    <property type="protein sequence ID" value="KIK93550.1"/>
    <property type="molecule type" value="Genomic_DNA"/>
</dbReference>
<dbReference type="AlphaFoldDB" id="A0A0D0E6W3"/>
<accession>A0A0D0E6W3</accession>
<keyword evidence="2" id="KW-1185">Reference proteome</keyword>
<dbReference type="InParanoid" id="A0A0D0E6W3"/>
<name>A0A0D0E6W3_9AGAM</name>
<protein>
    <submittedName>
        <fullName evidence="1">Uncharacterized protein</fullName>
    </submittedName>
</protein>
<proteinExistence type="predicted"/>